<keyword evidence="2" id="KW-0472">Membrane</keyword>
<sequence>MLTINALVALPCLLRIVEARALWIPEEIAQDASFWVPEDFTITKRADTCGGDRDLTQCGSGFPSDFCCGESTVCLSLNTTSTITAALCCPAGQDCSTISPVSCDQTFQNATSNPGSQLHSEPTAKLDTCGDACCPMGFKCSGTLCIAMTESEVANGSSTTSSGTTSSALITTSSTASSTQSDPASSSTSSAEAAATTDSLSESEDSSDDFSGKSFAAGFIPGIIIGMLLLGALIFCLHRRKQKKSGSISEKRHYSKDTLTDLGPNNPSRRPTVHGRSISEPTVDISLGHRTDFANRTPPGQKSKDVRDGLSGYIVNVESPAPRPANPTPQGKGYFSRSPFVNQVATPKPIHSPLPSHLKRGTLSFDSFKISPVRGLKKQRSMHSLRRQSQQAPTARLVDDRPEHMRQQSTETINVTMDTPGLMSSTAGTLPSASYKPHFAQLQPTETSSKSWQTTYSSRSQDTTPIEEEPDYSTPSRPGRNSNIANIGASLQSPYTPSNYPVTVYDQRASTRTQPQVTYPPVKATSATQPYPTPQSSEAHKSFVAPVGHTSTFADTGMPFLRSPNLQPPSPAYAPGGGAGGKGKSKLTGLFPNWAAGGEERDHRVTRSSGLTTWGGMIEKAGLRRSQLYTRDQGDPRQWNR</sequence>
<feature type="transmembrane region" description="Helical" evidence="2">
    <location>
        <begin position="215"/>
        <end position="237"/>
    </location>
</feature>
<keyword evidence="5" id="KW-1185">Reference proteome</keyword>
<gene>
    <name evidence="4" type="ORF">Slin15195_G112590</name>
</gene>
<evidence type="ECO:0000256" key="3">
    <source>
        <dbReference type="SAM" id="SignalP"/>
    </source>
</evidence>
<feature type="compositionally biased region" description="Polar residues" evidence="1">
    <location>
        <begin position="442"/>
        <end position="464"/>
    </location>
</feature>
<dbReference type="AlphaFoldDB" id="A0A9Q9B485"/>
<feature type="chain" id="PRO_5040147466" description="Mid2 domain-containing protein" evidence="3">
    <location>
        <begin position="20"/>
        <end position="641"/>
    </location>
</feature>
<feature type="compositionally biased region" description="Polar residues" evidence="1">
    <location>
        <begin position="473"/>
        <end position="501"/>
    </location>
</feature>
<evidence type="ECO:0008006" key="6">
    <source>
        <dbReference type="Google" id="ProtNLM"/>
    </source>
</evidence>
<feature type="compositionally biased region" description="Basic and acidic residues" evidence="1">
    <location>
        <begin position="397"/>
        <end position="406"/>
    </location>
</feature>
<name>A0A9Q9B485_9PEZI</name>
<feature type="compositionally biased region" description="Polar residues" evidence="1">
    <location>
        <begin position="508"/>
        <end position="517"/>
    </location>
</feature>
<accession>A0A9Q9B485</accession>
<feature type="region of interest" description="Disordered" evidence="1">
    <location>
        <begin position="569"/>
        <end position="608"/>
    </location>
</feature>
<keyword evidence="2" id="KW-0812">Transmembrane</keyword>
<keyword evidence="2" id="KW-1133">Transmembrane helix</keyword>
<feature type="compositionally biased region" description="Basic residues" evidence="1">
    <location>
        <begin position="375"/>
        <end position="386"/>
    </location>
</feature>
<evidence type="ECO:0000313" key="5">
    <source>
        <dbReference type="Proteomes" id="UP001056384"/>
    </source>
</evidence>
<feature type="compositionally biased region" description="Polar residues" evidence="1">
    <location>
        <begin position="525"/>
        <end position="537"/>
    </location>
</feature>
<organism evidence="4 5">
    <name type="scientific">Septoria linicola</name>
    <dbReference type="NCBI Taxonomy" id="215465"/>
    <lineage>
        <taxon>Eukaryota</taxon>
        <taxon>Fungi</taxon>
        <taxon>Dikarya</taxon>
        <taxon>Ascomycota</taxon>
        <taxon>Pezizomycotina</taxon>
        <taxon>Dothideomycetes</taxon>
        <taxon>Dothideomycetidae</taxon>
        <taxon>Mycosphaerellales</taxon>
        <taxon>Mycosphaerellaceae</taxon>
        <taxon>Septoria</taxon>
    </lineage>
</organism>
<feature type="region of interest" description="Disordered" evidence="1">
    <location>
        <begin position="375"/>
        <end position="538"/>
    </location>
</feature>
<proteinExistence type="predicted"/>
<feature type="compositionally biased region" description="Low complexity" evidence="1">
    <location>
        <begin position="171"/>
        <end position="200"/>
    </location>
</feature>
<feature type="region of interest" description="Disordered" evidence="1">
    <location>
        <begin position="171"/>
        <end position="207"/>
    </location>
</feature>
<protein>
    <recommendedName>
        <fullName evidence="6">Mid2 domain-containing protein</fullName>
    </recommendedName>
</protein>
<feature type="compositionally biased region" description="Polar residues" evidence="1">
    <location>
        <begin position="407"/>
        <end position="432"/>
    </location>
</feature>
<evidence type="ECO:0000256" key="1">
    <source>
        <dbReference type="SAM" id="MobiDB-lite"/>
    </source>
</evidence>
<dbReference type="Proteomes" id="UP001056384">
    <property type="component" value="Chromosome 10"/>
</dbReference>
<dbReference type="EMBL" id="CP099427">
    <property type="protein sequence ID" value="USW57940.1"/>
    <property type="molecule type" value="Genomic_DNA"/>
</dbReference>
<feature type="region of interest" description="Disordered" evidence="1">
    <location>
        <begin position="246"/>
        <end position="307"/>
    </location>
</feature>
<evidence type="ECO:0000256" key="2">
    <source>
        <dbReference type="SAM" id="Phobius"/>
    </source>
</evidence>
<evidence type="ECO:0000313" key="4">
    <source>
        <dbReference type="EMBL" id="USW57940.1"/>
    </source>
</evidence>
<reference evidence="4" key="1">
    <citation type="submission" date="2022-06" db="EMBL/GenBank/DDBJ databases">
        <title>Complete genome sequences of two strains of the flax pathogen Septoria linicola.</title>
        <authorList>
            <person name="Lapalu N."/>
            <person name="Simon A."/>
            <person name="Demenou B."/>
            <person name="Paumier D."/>
            <person name="Guillot M.-P."/>
            <person name="Gout L."/>
            <person name="Valade R."/>
        </authorList>
    </citation>
    <scope>NUCLEOTIDE SEQUENCE</scope>
    <source>
        <strain evidence="4">SE15195</strain>
    </source>
</reference>
<feature type="signal peptide" evidence="3">
    <location>
        <begin position="1"/>
        <end position="19"/>
    </location>
</feature>
<keyword evidence="3" id="KW-0732">Signal</keyword>
<feature type="compositionally biased region" description="Basic and acidic residues" evidence="1">
    <location>
        <begin position="249"/>
        <end position="259"/>
    </location>
</feature>